<keyword evidence="3" id="KW-1185">Reference proteome</keyword>
<dbReference type="EMBL" id="JAIVGD010000023">
    <property type="protein sequence ID" value="KAH0744484.1"/>
    <property type="molecule type" value="Genomic_DNA"/>
</dbReference>
<gene>
    <name evidence="2" type="ORF">KY290_032477</name>
</gene>
<keyword evidence="1" id="KW-1133">Transmembrane helix</keyword>
<keyword evidence="1" id="KW-0812">Transmembrane</keyword>
<evidence type="ECO:0000313" key="2">
    <source>
        <dbReference type="EMBL" id="KAH0744484.1"/>
    </source>
</evidence>
<evidence type="ECO:0000256" key="1">
    <source>
        <dbReference type="SAM" id="Phobius"/>
    </source>
</evidence>
<feature type="transmembrane region" description="Helical" evidence="1">
    <location>
        <begin position="37"/>
        <end position="56"/>
    </location>
</feature>
<name>A0ABQ7UDV8_SOLTU</name>
<comment type="caution">
    <text evidence="2">The sequence shown here is derived from an EMBL/GenBank/DDBJ whole genome shotgun (WGS) entry which is preliminary data.</text>
</comment>
<reference evidence="2 3" key="1">
    <citation type="journal article" date="2021" name="bioRxiv">
        <title>Chromosome-scale and haplotype-resolved genome assembly of a tetraploid potato cultivar.</title>
        <authorList>
            <person name="Sun H."/>
            <person name="Jiao W.-B."/>
            <person name="Krause K."/>
            <person name="Campoy J.A."/>
            <person name="Goel M."/>
            <person name="Folz-Donahue K."/>
            <person name="Kukat C."/>
            <person name="Huettel B."/>
            <person name="Schneeberger K."/>
        </authorList>
    </citation>
    <scope>NUCLEOTIDE SEQUENCE [LARGE SCALE GENOMIC DNA]</scope>
    <source>
        <strain evidence="2">SolTubOtavaFocal</strain>
        <tissue evidence="2">Leaves</tissue>
    </source>
</reference>
<protein>
    <submittedName>
        <fullName evidence="2">Uncharacterized protein</fullName>
    </submittedName>
</protein>
<organism evidence="2 3">
    <name type="scientific">Solanum tuberosum</name>
    <name type="common">Potato</name>
    <dbReference type="NCBI Taxonomy" id="4113"/>
    <lineage>
        <taxon>Eukaryota</taxon>
        <taxon>Viridiplantae</taxon>
        <taxon>Streptophyta</taxon>
        <taxon>Embryophyta</taxon>
        <taxon>Tracheophyta</taxon>
        <taxon>Spermatophyta</taxon>
        <taxon>Magnoliopsida</taxon>
        <taxon>eudicotyledons</taxon>
        <taxon>Gunneridae</taxon>
        <taxon>Pentapetalae</taxon>
        <taxon>asterids</taxon>
        <taxon>lamiids</taxon>
        <taxon>Solanales</taxon>
        <taxon>Solanaceae</taxon>
        <taxon>Solanoideae</taxon>
        <taxon>Solaneae</taxon>
        <taxon>Solanum</taxon>
    </lineage>
</organism>
<proteinExistence type="predicted"/>
<evidence type="ECO:0000313" key="3">
    <source>
        <dbReference type="Proteomes" id="UP000826656"/>
    </source>
</evidence>
<keyword evidence="1" id="KW-0472">Membrane</keyword>
<sequence length="60" mass="6495">MVGSSPAARVQVRCPGKGNSSFMFSKDVAFMDGSFQVYYAIVISLVARAVFIGVKFEIVD</sequence>
<accession>A0ABQ7UDV8</accession>
<dbReference type="Proteomes" id="UP000826656">
    <property type="component" value="Unassembled WGS sequence"/>
</dbReference>